<dbReference type="EMBL" id="WEKV01000006">
    <property type="protein sequence ID" value="KAB7786641.1"/>
    <property type="molecule type" value="Genomic_DNA"/>
</dbReference>
<evidence type="ECO:0000313" key="2">
    <source>
        <dbReference type="EMBL" id="KAB7786641.1"/>
    </source>
</evidence>
<dbReference type="Proteomes" id="UP000469949">
    <property type="component" value="Unassembled WGS sequence"/>
</dbReference>
<dbReference type="AlphaFoldDB" id="A0A177J916"/>
<sequence>MSTSAKHPSTNRHHGGPGSSHQDRSKPFVEPDHGPTPGSPTNHSKSGVSGGGGERDAHHTHSSTGRAPDRTDRSH</sequence>
<proteinExistence type="predicted"/>
<feature type="compositionally biased region" description="Basic and acidic residues" evidence="1">
    <location>
        <begin position="21"/>
        <end position="33"/>
    </location>
</feature>
<accession>A0A177J916</accession>
<organism evidence="2 3">
    <name type="scientific">Methylorubrum populi</name>
    <dbReference type="NCBI Taxonomy" id="223967"/>
    <lineage>
        <taxon>Bacteria</taxon>
        <taxon>Pseudomonadati</taxon>
        <taxon>Pseudomonadota</taxon>
        <taxon>Alphaproteobacteria</taxon>
        <taxon>Hyphomicrobiales</taxon>
        <taxon>Methylobacteriaceae</taxon>
        <taxon>Methylorubrum</taxon>
    </lineage>
</organism>
<comment type="caution">
    <text evidence="2">The sequence shown here is derived from an EMBL/GenBank/DDBJ whole genome shotgun (WGS) entry which is preliminary data.</text>
</comment>
<evidence type="ECO:0000313" key="3">
    <source>
        <dbReference type="Proteomes" id="UP000469949"/>
    </source>
</evidence>
<evidence type="ECO:0000256" key="1">
    <source>
        <dbReference type="SAM" id="MobiDB-lite"/>
    </source>
</evidence>
<name>A0A177J916_9HYPH</name>
<dbReference type="OMA" id="PNADRHH"/>
<protein>
    <submittedName>
        <fullName evidence="2">Uncharacterized protein</fullName>
    </submittedName>
</protein>
<feature type="region of interest" description="Disordered" evidence="1">
    <location>
        <begin position="1"/>
        <end position="75"/>
    </location>
</feature>
<gene>
    <name evidence="2" type="ORF">F8B43_0995</name>
</gene>
<reference evidence="2 3" key="1">
    <citation type="submission" date="2019-10" db="EMBL/GenBank/DDBJ databases">
        <title>Draft Genome Sequence of the Caffeine Degrading Methylotroph Methylorubrum populi PINKEL.</title>
        <authorList>
            <person name="Dawson S.C."/>
            <person name="Zhang X."/>
            <person name="Wright M.E."/>
            <person name="Sharma G."/>
            <person name="Langner J.T."/>
            <person name="Ditty J.L."/>
            <person name="Subuyuj G.A."/>
        </authorList>
    </citation>
    <scope>NUCLEOTIDE SEQUENCE [LARGE SCALE GENOMIC DNA]</scope>
    <source>
        <strain evidence="2 3">Pinkel</strain>
    </source>
</reference>
<dbReference type="RefSeq" id="WP_012453090.1">
    <property type="nucleotide sequence ID" value="NZ_CP039546.1"/>
</dbReference>